<feature type="region of interest" description="Disordered" evidence="1">
    <location>
        <begin position="216"/>
        <end position="240"/>
    </location>
</feature>
<evidence type="ECO:0008006" key="4">
    <source>
        <dbReference type="Google" id="ProtNLM"/>
    </source>
</evidence>
<feature type="chain" id="PRO_5035939199" description="t-SNARE coiled-coil homology domain-containing protein" evidence="2">
    <location>
        <begin position="25"/>
        <end position="322"/>
    </location>
</feature>
<accession>A0A8S9JZN1</accession>
<organism evidence="3">
    <name type="scientific">Brassica cretica</name>
    <name type="common">Mustard</name>
    <dbReference type="NCBI Taxonomy" id="69181"/>
    <lineage>
        <taxon>Eukaryota</taxon>
        <taxon>Viridiplantae</taxon>
        <taxon>Streptophyta</taxon>
        <taxon>Embryophyta</taxon>
        <taxon>Tracheophyta</taxon>
        <taxon>Spermatophyta</taxon>
        <taxon>Magnoliopsida</taxon>
        <taxon>eudicotyledons</taxon>
        <taxon>Gunneridae</taxon>
        <taxon>Pentapetalae</taxon>
        <taxon>rosids</taxon>
        <taxon>malvids</taxon>
        <taxon>Brassicales</taxon>
        <taxon>Brassicaceae</taxon>
        <taxon>Brassiceae</taxon>
        <taxon>Brassica</taxon>
    </lineage>
</organism>
<protein>
    <recommendedName>
        <fullName evidence="4">t-SNARE coiled-coil homology domain-containing protein</fullName>
    </recommendedName>
</protein>
<comment type="caution">
    <text evidence="3">The sequence shown here is derived from an EMBL/GenBank/DDBJ whole genome shotgun (WGS) entry which is preliminary data.</text>
</comment>
<sequence length="322" mass="36589">MVSLMTSSRIRLILWVMVQLRTSGIPPDWLKLSPGSFFIGLESSSKVAYSQMDGPRNLRNFLDTQTGAEDPPSIVDAAAPSINGHFGSRQSTLHQNKKRTPCWENTERLDDIYYPFDNSISWLKTRTNEIKQDMAILQKQHAVGAGRSKSIATHAQPSIDAHIQASIDARLTSFEDRLQSFTYRLDGVYYPLRDSVDSLTTRLDAVQQEMDMIQRQLNSQTGPSPSIDRRTRPSIDGDYAAPRNKMVTEKSLHDKLDEITFSQDLLKENVYQKLKDISESTYARLGMQLRSIGNFQHRMHASEMSKDEVDTCTQPSGHFDHY</sequence>
<proteinExistence type="predicted"/>
<evidence type="ECO:0000256" key="1">
    <source>
        <dbReference type="SAM" id="MobiDB-lite"/>
    </source>
</evidence>
<keyword evidence="2" id="KW-0732">Signal</keyword>
<evidence type="ECO:0000256" key="2">
    <source>
        <dbReference type="SAM" id="SignalP"/>
    </source>
</evidence>
<name>A0A8S9JZN1_BRACR</name>
<evidence type="ECO:0000313" key="3">
    <source>
        <dbReference type="EMBL" id="KAF2587584.1"/>
    </source>
</evidence>
<gene>
    <name evidence="3" type="ORF">F2Q70_00036178</name>
</gene>
<feature type="signal peptide" evidence="2">
    <location>
        <begin position="1"/>
        <end position="24"/>
    </location>
</feature>
<reference evidence="3" key="1">
    <citation type="submission" date="2019-12" db="EMBL/GenBank/DDBJ databases">
        <title>Genome sequencing and annotation of Brassica cretica.</title>
        <authorList>
            <person name="Studholme D.J."/>
            <person name="Sarris P.F."/>
        </authorList>
    </citation>
    <scope>NUCLEOTIDE SEQUENCE</scope>
    <source>
        <strain evidence="3">PFS-102/07</strain>
        <tissue evidence="3">Leaf</tissue>
    </source>
</reference>
<dbReference type="EMBL" id="QGKY02000246">
    <property type="protein sequence ID" value="KAF2587584.1"/>
    <property type="molecule type" value="Genomic_DNA"/>
</dbReference>
<dbReference type="AlphaFoldDB" id="A0A8S9JZN1"/>